<dbReference type="EMBL" id="MU827318">
    <property type="protein sequence ID" value="KAJ7357804.1"/>
    <property type="molecule type" value="Genomic_DNA"/>
</dbReference>
<name>A0A9W9YM73_9CNID</name>
<dbReference type="OrthoDB" id="5983454at2759"/>
<evidence type="ECO:0000313" key="2">
    <source>
        <dbReference type="Proteomes" id="UP001163046"/>
    </source>
</evidence>
<reference evidence="1" key="1">
    <citation type="submission" date="2023-01" db="EMBL/GenBank/DDBJ databases">
        <title>Genome assembly of the deep-sea coral Lophelia pertusa.</title>
        <authorList>
            <person name="Herrera S."/>
            <person name="Cordes E."/>
        </authorList>
    </citation>
    <scope>NUCLEOTIDE SEQUENCE</scope>
    <source>
        <strain evidence="1">USNM1676648</strain>
        <tissue evidence="1">Polyp</tissue>
    </source>
</reference>
<protein>
    <submittedName>
        <fullName evidence="1">Uncharacterized protein</fullName>
    </submittedName>
</protein>
<accession>A0A9W9YM73</accession>
<dbReference type="AlphaFoldDB" id="A0A9W9YM73"/>
<evidence type="ECO:0000313" key="1">
    <source>
        <dbReference type="EMBL" id="KAJ7357804.1"/>
    </source>
</evidence>
<keyword evidence="2" id="KW-1185">Reference proteome</keyword>
<dbReference type="Proteomes" id="UP001163046">
    <property type="component" value="Unassembled WGS sequence"/>
</dbReference>
<proteinExistence type="predicted"/>
<organism evidence="1 2">
    <name type="scientific">Desmophyllum pertusum</name>
    <dbReference type="NCBI Taxonomy" id="174260"/>
    <lineage>
        <taxon>Eukaryota</taxon>
        <taxon>Metazoa</taxon>
        <taxon>Cnidaria</taxon>
        <taxon>Anthozoa</taxon>
        <taxon>Hexacorallia</taxon>
        <taxon>Scleractinia</taxon>
        <taxon>Caryophylliina</taxon>
        <taxon>Caryophylliidae</taxon>
        <taxon>Desmophyllum</taxon>
    </lineage>
</organism>
<gene>
    <name evidence="1" type="ORF">OS493_023284</name>
</gene>
<sequence>MLPSCRFFQVIVITFSSDYTGVTNSPESFIPQDMLTYEQAHQSPIPAAYVTFQFGGETISISTRNLLLEMERNQTVQQGIGEVMMLMSIITTNHCSRIPTTECFSGLLSLRRCISQAIS</sequence>
<comment type="caution">
    <text evidence="1">The sequence shown here is derived from an EMBL/GenBank/DDBJ whole genome shotgun (WGS) entry which is preliminary data.</text>
</comment>